<evidence type="ECO:0000313" key="2">
    <source>
        <dbReference type="Proteomes" id="UP001431209"/>
    </source>
</evidence>
<evidence type="ECO:0000313" key="1">
    <source>
        <dbReference type="EMBL" id="KAL0478626.1"/>
    </source>
</evidence>
<protein>
    <submittedName>
        <fullName evidence="1">GlmM</fullName>
    </submittedName>
</protein>
<dbReference type="AlphaFoldDB" id="A0AAW2YP93"/>
<accession>A0AAW2YP93</accession>
<reference evidence="1 2" key="1">
    <citation type="submission" date="2024-03" db="EMBL/GenBank/DDBJ databases">
        <title>The Acrasis kona genome and developmental transcriptomes reveal deep origins of eukaryotic multicellular pathways.</title>
        <authorList>
            <person name="Sheikh S."/>
            <person name="Fu C.-J."/>
            <person name="Brown M.W."/>
            <person name="Baldauf S.L."/>
        </authorList>
    </citation>
    <scope>NUCLEOTIDE SEQUENCE [LARGE SCALE GENOMIC DNA]</scope>
    <source>
        <strain evidence="1 2">ATCC MYA-3509</strain>
    </source>
</reference>
<dbReference type="EMBL" id="JAOPGA020000447">
    <property type="protein sequence ID" value="KAL0478626.1"/>
    <property type="molecule type" value="Genomic_DNA"/>
</dbReference>
<dbReference type="Proteomes" id="UP001431209">
    <property type="component" value="Unassembled WGS sequence"/>
</dbReference>
<sequence>MVTYIGAGLPQTCSILPTVQLQQNMFSVESIDLLTSSSNKIIIFADLICKDNFVSNSIVNELGHQVDQDSDIMYLAPIIPLNFFVSFRALSLWKSISLTDNINEYLAKSDVASSRYRLIEQNNKHSILFDFTPVLKNDQIEEGYVSEEEDVYGSSDIIMSAPSLCQTEMRISTLDVFDFSFILDKVTEIHDNISPSEENKLLYSYLTDSTVSVVLGGDFWMTKQHPYTSVVTRSTCCFHGSGHLLVKHLSALSSLEHLLSSNDMLLSMIDGKKVFIVGGALGWSFIDYNEKWHFNQIDNKVLWPMHSSCGQRKTFINVSGATRCINTCFVVASGTESRISTELYHHLLLNNTSLLKSKNKIVLDVHYAGVSFPSISFSISDQFSIPVLSSVDFWKLARTAAIVSYDAMLNSLIQVDKFITLEQLRRKHIVPCRVTINDILFQWPVLYMEENSSPTALRIGSFLSSLFPTNGHKSIVVQSSPQADLAFRYCFNQSAVDCSPYPSLLQLV</sequence>
<gene>
    <name evidence="1" type="ORF">AKO1_005024</name>
</gene>
<proteinExistence type="predicted"/>
<organism evidence="1 2">
    <name type="scientific">Acrasis kona</name>
    <dbReference type="NCBI Taxonomy" id="1008807"/>
    <lineage>
        <taxon>Eukaryota</taxon>
        <taxon>Discoba</taxon>
        <taxon>Heterolobosea</taxon>
        <taxon>Tetramitia</taxon>
        <taxon>Eutetramitia</taxon>
        <taxon>Acrasidae</taxon>
        <taxon>Acrasis</taxon>
    </lineage>
</organism>
<keyword evidence="2" id="KW-1185">Reference proteome</keyword>
<name>A0AAW2YP93_9EUKA</name>
<comment type="caution">
    <text evidence="1">The sequence shown here is derived from an EMBL/GenBank/DDBJ whole genome shotgun (WGS) entry which is preliminary data.</text>
</comment>